<dbReference type="NCBIfam" id="TIGR00055">
    <property type="entry name" value="uppS"/>
    <property type="match status" value="1"/>
</dbReference>
<dbReference type="PANTHER" id="PTHR10291:SF43">
    <property type="entry name" value="DEHYDRODOLICHYL DIPHOSPHATE SYNTHASE COMPLEX SUBUNIT DHDDS"/>
    <property type="match status" value="1"/>
</dbReference>
<evidence type="ECO:0000256" key="4">
    <source>
        <dbReference type="SAM" id="MobiDB-lite"/>
    </source>
</evidence>
<protein>
    <recommendedName>
        <fullName evidence="3">Alkyl transferase</fullName>
        <ecNumber evidence="3">2.5.1.-</ecNumber>
    </recommendedName>
</protein>
<evidence type="ECO:0000256" key="1">
    <source>
        <dbReference type="ARBA" id="ARBA00005432"/>
    </source>
</evidence>
<keyword evidence="2 3" id="KW-0808">Transferase</keyword>
<comment type="similarity">
    <text evidence="1 3">Belongs to the UPP synthase family.</text>
</comment>
<evidence type="ECO:0000256" key="2">
    <source>
        <dbReference type="ARBA" id="ARBA00022679"/>
    </source>
</evidence>
<name>A0A7S0P002_9EUKA</name>
<accession>A0A7S0P002</accession>
<sequence length="276" mass="30256">MLVSMSSPPPPPPPTTRAPPPPPLACVPRPVCDALLSTLDPPFPKHLALIMDGNSRWARAAHVPTGLGHVAGVSALKSTVSHCLSLPQIEVLTVYAFSTENWGRPPAETAALLALIEREVLAEAHRLLQLGVRLRFIGDLERLPASLQATLLKAADREPPEQRLLLCVALSYGGRQEIARAARRLAERVEAGEMRATDVDDDTFAAELRHPECSVPSDPDLLVRTGGQLRLSNFLLFQSAYTELVMLECFWPDFNAEQLAIALRAFAARRRTFGRR</sequence>
<reference evidence="5" key="1">
    <citation type="submission" date="2021-01" db="EMBL/GenBank/DDBJ databases">
        <authorList>
            <person name="Corre E."/>
            <person name="Pelletier E."/>
            <person name="Niang G."/>
            <person name="Scheremetjew M."/>
            <person name="Finn R."/>
            <person name="Kale V."/>
            <person name="Holt S."/>
            <person name="Cochrane G."/>
            <person name="Meng A."/>
            <person name="Brown T."/>
            <person name="Cohen L."/>
        </authorList>
    </citation>
    <scope>NUCLEOTIDE SEQUENCE</scope>
    <source>
        <strain evidence="5">RCC1130</strain>
    </source>
</reference>
<feature type="compositionally biased region" description="Pro residues" evidence="4">
    <location>
        <begin position="7"/>
        <end position="22"/>
    </location>
</feature>
<dbReference type="GO" id="GO:0045547">
    <property type="term" value="F:ditrans,polycis-polyprenyl diphosphate synthase [(2E,6E)-farnesyl diphosphate specific] activity"/>
    <property type="evidence" value="ECO:0007669"/>
    <property type="project" value="TreeGrafter"/>
</dbReference>
<evidence type="ECO:0000256" key="3">
    <source>
        <dbReference type="RuleBase" id="RU363018"/>
    </source>
</evidence>
<dbReference type="HAMAP" id="MF_01139">
    <property type="entry name" value="ISPT"/>
    <property type="match status" value="1"/>
</dbReference>
<organism evidence="5">
    <name type="scientific">Calcidiscus leptoporus</name>
    <dbReference type="NCBI Taxonomy" id="127549"/>
    <lineage>
        <taxon>Eukaryota</taxon>
        <taxon>Haptista</taxon>
        <taxon>Haptophyta</taxon>
        <taxon>Prymnesiophyceae</taxon>
        <taxon>Coccolithales</taxon>
        <taxon>Calcidiscaceae</taxon>
        <taxon>Calcidiscus</taxon>
    </lineage>
</organism>
<dbReference type="InterPro" id="IPR036424">
    <property type="entry name" value="UPP_synth-like_sf"/>
</dbReference>
<proteinExistence type="inferred from homology"/>
<dbReference type="PANTHER" id="PTHR10291">
    <property type="entry name" value="DEHYDRODOLICHYL DIPHOSPHATE SYNTHASE FAMILY MEMBER"/>
    <property type="match status" value="1"/>
</dbReference>
<dbReference type="InterPro" id="IPR001441">
    <property type="entry name" value="UPP_synth-like"/>
</dbReference>
<gene>
    <name evidence="5" type="ORF">CLEP1334_LOCUS19434</name>
</gene>
<dbReference type="GO" id="GO:0016094">
    <property type="term" value="P:polyprenol biosynthetic process"/>
    <property type="evidence" value="ECO:0007669"/>
    <property type="project" value="TreeGrafter"/>
</dbReference>
<dbReference type="EMBL" id="HBER01038412">
    <property type="protein sequence ID" value="CAD8544147.1"/>
    <property type="molecule type" value="Transcribed_RNA"/>
</dbReference>
<dbReference type="EC" id="2.5.1.-" evidence="3"/>
<evidence type="ECO:0000313" key="5">
    <source>
        <dbReference type="EMBL" id="CAD8544147.1"/>
    </source>
</evidence>
<dbReference type="SUPFAM" id="SSF64005">
    <property type="entry name" value="Undecaprenyl diphosphate synthase"/>
    <property type="match status" value="1"/>
</dbReference>
<dbReference type="Gene3D" id="3.40.1180.10">
    <property type="entry name" value="Decaprenyl diphosphate synthase-like"/>
    <property type="match status" value="1"/>
</dbReference>
<dbReference type="AlphaFoldDB" id="A0A7S0P002"/>
<dbReference type="CDD" id="cd00475">
    <property type="entry name" value="Cis_IPPS"/>
    <property type="match status" value="1"/>
</dbReference>
<dbReference type="Pfam" id="PF01255">
    <property type="entry name" value="Prenyltransf"/>
    <property type="match status" value="1"/>
</dbReference>
<feature type="region of interest" description="Disordered" evidence="4">
    <location>
        <begin position="1"/>
        <end position="22"/>
    </location>
</feature>